<evidence type="ECO:0000256" key="1">
    <source>
        <dbReference type="SAM" id="Phobius"/>
    </source>
</evidence>
<protein>
    <submittedName>
        <fullName evidence="2">Uncharacterized protein</fullName>
    </submittedName>
</protein>
<organism evidence="2 3">
    <name type="scientific">Virgisporangium aurantiacum</name>
    <dbReference type="NCBI Taxonomy" id="175570"/>
    <lineage>
        <taxon>Bacteria</taxon>
        <taxon>Bacillati</taxon>
        <taxon>Actinomycetota</taxon>
        <taxon>Actinomycetes</taxon>
        <taxon>Micromonosporales</taxon>
        <taxon>Micromonosporaceae</taxon>
        <taxon>Virgisporangium</taxon>
    </lineage>
</organism>
<accession>A0A8J4E6P0</accession>
<feature type="transmembrane region" description="Helical" evidence="1">
    <location>
        <begin position="77"/>
        <end position="100"/>
    </location>
</feature>
<feature type="transmembrane region" description="Helical" evidence="1">
    <location>
        <begin position="175"/>
        <end position="194"/>
    </location>
</feature>
<dbReference type="AlphaFoldDB" id="A0A8J4E6P0"/>
<evidence type="ECO:0000313" key="2">
    <source>
        <dbReference type="EMBL" id="GIJ61032.1"/>
    </source>
</evidence>
<name>A0A8J4E6P0_9ACTN</name>
<keyword evidence="1" id="KW-0472">Membrane</keyword>
<dbReference type="EMBL" id="BOPG01000063">
    <property type="protein sequence ID" value="GIJ61032.1"/>
    <property type="molecule type" value="Genomic_DNA"/>
</dbReference>
<feature type="transmembrane region" description="Helical" evidence="1">
    <location>
        <begin position="15"/>
        <end position="36"/>
    </location>
</feature>
<keyword evidence="1" id="KW-1133">Transmembrane helix</keyword>
<comment type="caution">
    <text evidence="2">The sequence shown here is derived from an EMBL/GenBank/DDBJ whole genome shotgun (WGS) entry which is preliminary data.</text>
</comment>
<keyword evidence="1" id="KW-0812">Transmembrane</keyword>
<sequence>MEFVDPYSYPLMRRLVRPASIVVAGVAISVVGGLAWHGGRVWLVVPIGMTAFVAAVMVLPAFIRAGGPGGVDVGDSWGWLTVMSALLVNMAALFALPAWYDQANARPVTASVVTADSDRGPGHQLVGLEAGRDDLGNVWVEDDRDLAVGDRVVVYVDRWGWARITDGSEDRATTLLGYGMGAVGLAGFVVLLAVQARVDRREFVGRERRRDGRTAVP</sequence>
<dbReference type="Proteomes" id="UP000612585">
    <property type="component" value="Unassembled WGS sequence"/>
</dbReference>
<gene>
    <name evidence="2" type="ORF">Vau01_085480</name>
</gene>
<proteinExistence type="predicted"/>
<feature type="transmembrane region" description="Helical" evidence="1">
    <location>
        <begin position="42"/>
        <end position="65"/>
    </location>
</feature>
<evidence type="ECO:0000313" key="3">
    <source>
        <dbReference type="Proteomes" id="UP000612585"/>
    </source>
</evidence>
<reference evidence="2" key="1">
    <citation type="submission" date="2021-01" db="EMBL/GenBank/DDBJ databases">
        <title>Whole genome shotgun sequence of Virgisporangium aurantiacum NBRC 16421.</title>
        <authorList>
            <person name="Komaki H."/>
            <person name="Tamura T."/>
        </authorList>
    </citation>
    <scope>NUCLEOTIDE SEQUENCE</scope>
    <source>
        <strain evidence="2">NBRC 16421</strain>
    </source>
</reference>
<keyword evidence="3" id="KW-1185">Reference proteome</keyword>